<name>A0A9D4AWU2_9SAUR</name>
<feature type="compositionally biased region" description="Polar residues" evidence="1">
    <location>
        <begin position="11"/>
        <end position="37"/>
    </location>
</feature>
<sequence length="99" mass="10631">MSFGADISALPTATSTDDCGTSGLLHTTPHSHMTTNGKALSAIKPSTSSVIKRQRQNLLDVPSDDYFIATEETSITEENSTTLKLGTQSYISYAHELSH</sequence>
<comment type="caution">
    <text evidence="2">The sequence shown here is derived from an EMBL/GenBank/DDBJ whole genome shotgun (WGS) entry which is preliminary data.</text>
</comment>
<evidence type="ECO:0000256" key="1">
    <source>
        <dbReference type="SAM" id="MobiDB-lite"/>
    </source>
</evidence>
<feature type="region of interest" description="Disordered" evidence="1">
    <location>
        <begin position="1"/>
        <end position="37"/>
    </location>
</feature>
<reference evidence="2" key="1">
    <citation type="submission" date="2021-09" db="EMBL/GenBank/DDBJ databases">
        <title>The genome of Mauremys mutica provides insights into the evolution of semi-aquatic lifestyle.</title>
        <authorList>
            <person name="Gong S."/>
            <person name="Gao Y."/>
        </authorList>
    </citation>
    <scope>NUCLEOTIDE SEQUENCE</scope>
    <source>
        <strain evidence="2">MM-2020</strain>
        <tissue evidence="2">Muscle</tissue>
    </source>
</reference>
<keyword evidence="3" id="KW-1185">Reference proteome</keyword>
<dbReference type="AlphaFoldDB" id="A0A9D4AWU2"/>
<accession>A0A9D4AWU2</accession>
<gene>
    <name evidence="2" type="ORF">KIL84_016833</name>
</gene>
<dbReference type="EMBL" id="JAHDVG010000482">
    <property type="protein sequence ID" value="KAH1172994.1"/>
    <property type="molecule type" value="Genomic_DNA"/>
</dbReference>
<proteinExistence type="predicted"/>
<dbReference type="Proteomes" id="UP000827986">
    <property type="component" value="Unassembled WGS sequence"/>
</dbReference>
<evidence type="ECO:0000313" key="3">
    <source>
        <dbReference type="Proteomes" id="UP000827986"/>
    </source>
</evidence>
<evidence type="ECO:0000313" key="2">
    <source>
        <dbReference type="EMBL" id="KAH1172994.1"/>
    </source>
</evidence>
<organism evidence="2 3">
    <name type="scientific">Mauremys mutica</name>
    <name type="common">yellowpond turtle</name>
    <dbReference type="NCBI Taxonomy" id="74926"/>
    <lineage>
        <taxon>Eukaryota</taxon>
        <taxon>Metazoa</taxon>
        <taxon>Chordata</taxon>
        <taxon>Craniata</taxon>
        <taxon>Vertebrata</taxon>
        <taxon>Euteleostomi</taxon>
        <taxon>Archelosauria</taxon>
        <taxon>Testudinata</taxon>
        <taxon>Testudines</taxon>
        <taxon>Cryptodira</taxon>
        <taxon>Durocryptodira</taxon>
        <taxon>Testudinoidea</taxon>
        <taxon>Geoemydidae</taxon>
        <taxon>Geoemydinae</taxon>
        <taxon>Mauremys</taxon>
    </lineage>
</organism>
<protein>
    <submittedName>
        <fullName evidence="2">Uncharacterized protein</fullName>
    </submittedName>
</protein>